<dbReference type="Proteomes" id="UP001595882">
    <property type="component" value="Unassembled WGS sequence"/>
</dbReference>
<comment type="similarity">
    <text evidence="2">Belongs to the BshC family.</text>
</comment>
<dbReference type="HAMAP" id="MF_01867">
    <property type="entry name" value="BshC"/>
    <property type="match status" value="1"/>
</dbReference>
<evidence type="ECO:0000256" key="2">
    <source>
        <dbReference type="HAMAP-Rule" id="MF_01867"/>
    </source>
</evidence>
<dbReference type="Pfam" id="PF24850">
    <property type="entry name" value="CC_BshC"/>
    <property type="match status" value="1"/>
</dbReference>
<evidence type="ECO:0000313" key="6">
    <source>
        <dbReference type="Proteomes" id="UP001595882"/>
    </source>
</evidence>
<accession>A0ABV8WYJ7</accession>
<proteinExistence type="inferred from homology"/>
<dbReference type="InterPro" id="IPR055399">
    <property type="entry name" value="CC_BshC"/>
</dbReference>
<dbReference type="Pfam" id="PF10079">
    <property type="entry name" value="Rossmann-like_BshC"/>
    <property type="match status" value="1"/>
</dbReference>
<feature type="domain" description="Bacillithiol biosynthesis BshC C-terminal coiled-coil" evidence="4">
    <location>
        <begin position="381"/>
        <end position="539"/>
    </location>
</feature>
<dbReference type="EMBL" id="JBHSDT010000008">
    <property type="protein sequence ID" value="MFC4404677.1"/>
    <property type="molecule type" value="Genomic_DNA"/>
</dbReference>
<dbReference type="PIRSF" id="PIRSF012535">
    <property type="entry name" value="UCP012535"/>
    <property type="match status" value="1"/>
</dbReference>
<reference evidence="6" key="1">
    <citation type="journal article" date="2019" name="Int. J. Syst. Evol. Microbiol.">
        <title>The Global Catalogue of Microorganisms (GCM) 10K type strain sequencing project: providing services to taxonomists for standard genome sequencing and annotation.</title>
        <authorList>
            <consortium name="The Broad Institute Genomics Platform"/>
            <consortium name="The Broad Institute Genome Sequencing Center for Infectious Disease"/>
            <person name="Wu L."/>
            <person name="Ma J."/>
        </authorList>
    </citation>
    <scope>NUCLEOTIDE SEQUENCE [LARGE SCALE GENOMIC DNA]</scope>
    <source>
        <strain evidence="6">CCUG 37865</strain>
    </source>
</reference>
<comment type="caution">
    <text evidence="5">The sequence shown here is derived from an EMBL/GenBank/DDBJ whole genome shotgun (WGS) entry which is preliminary data.</text>
</comment>
<dbReference type="InterPro" id="IPR055398">
    <property type="entry name" value="Rossmann-like_BshC"/>
</dbReference>
<evidence type="ECO:0000259" key="3">
    <source>
        <dbReference type="Pfam" id="PF10079"/>
    </source>
</evidence>
<protein>
    <recommendedName>
        <fullName evidence="2">Putative cysteine ligase BshC</fullName>
        <ecNumber evidence="2">6.-.-.-</ecNumber>
    </recommendedName>
</protein>
<dbReference type="RefSeq" id="WP_390253558.1">
    <property type="nucleotide sequence ID" value="NZ_JBHSDT010000008.1"/>
</dbReference>
<gene>
    <name evidence="2 5" type="primary">bshC</name>
    <name evidence="5" type="ORF">ACFOY7_16535</name>
</gene>
<feature type="domain" description="Bacillithiol biosynthesis BshC N-terminal Rossmann-like" evidence="3">
    <location>
        <begin position="1"/>
        <end position="378"/>
    </location>
</feature>
<comment type="function">
    <text evidence="2">Involved in bacillithiol (BSH) biosynthesis. May catalyze the last step of the pathway, the addition of cysteine to glucosamine malate (GlcN-Mal) to generate BSH.</text>
</comment>
<keyword evidence="1 2" id="KW-0436">Ligase</keyword>
<dbReference type="NCBIfam" id="TIGR03998">
    <property type="entry name" value="thiol_BshC"/>
    <property type="match status" value="1"/>
</dbReference>
<name>A0ABV8WYJ7_9BACI</name>
<organism evidence="5 6">
    <name type="scientific">Gracilibacillus xinjiangensis</name>
    <dbReference type="NCBI Taxonomy" id="1193282"/>
    <lineage>
        <taxon>Bacteria</taxon>
        <taxon>Bacillati</taxon>
        <taxon>Bacillota</taxon>
        <taxon>Bacilli</taxon>
        <taxon>Bacillales</taxon>
        <taxon>Bacillaceae</taxon>
        <taxon>Gracilibacillus</taxon>
    </lineage>
</organism>
<dbReference type="EC" id="6.-.-.-" evidence="2"/>
<sequence length="540" mass="63566">MHIEQITLNSSNKFLTDYFNHHSELMEHYDYEPYADNVFKQRVNDLKERDFEREKLSGVLEKLNKRWGASQKTFDNINRLRKSDSVVVIGGQQAGLLGGPLYTIHKIISILHLAKEQEKKLNIPVIPVFWIAGEDHDYDEVNHIFLPDELKLEKLTWKDKYNEKTSVSERKLKSTEGINWLNSVFSKLDETCHSKDLYQKIRDIMEQSDTIVDFFAKFMHELFRETGIVFIDSGDYLVRRLENKYFKELIEKQADYSKEVFHYLQRMRKKGYNVSVDVDKDDGHIFYHQNKQRILLKRDGDYWVGKNDECRISHVDLLEVAIRQPELLSNNVVSRPVMQEKLFPTLAFFGGPSEVAYWSILKPAFSALEMKMPPVLPRISITIIERRLQKIMSHYAIGVKEAISEGIMETKQNWLISQSVPPLDMLSDQVKQMVTTAHKPLAVQAKEIKADVGKYAEKNLQYILEHVEQLTNRMEKELHMKYSKELADLESVAIHLHPYDGLQERIWNVIYYLNKYGYSFMQNIINQEYEINRNHQAFYL</sequence>
<evidence type="ECO:0000313" key="5">
    <source>
        <dbReference type="EMBL" id="MFC4404677.1"/>
    </source>
</evidence>
<evidence type="ECO:0000259" key="4">
    <source>
        <dbReference type="Pfam" id="PF24850"/>
    </source>
</evidence>
<keyword evidence="6" id="KW-1185">Reference proteome</keyword>
<evidence type="ECO:0000256" key="1">
    <source>
        <dbReference type="ARBA" id="ARBA00022598"/>
    </source>
</evidence>
<dbReference type="InterPro" id="IPR011199">
    <property type="entry name" value="Bacillithiol_biosynth_BshC"/>
</dbReference>